<dbReference type="Gene3D" id="1.25.40.10">
    <property type="entry name" value="Tetratricopeptide repeat domain"/>
    <property type="match status" value="1"/>
</dbReference>
<evidence type="ECO:0000313" key="3">
    <source>
        <dbReference type="Proteomes" id="UP000006324"/>
    </source>
</evidence>
<accession>A0A0F6H491</accession>
<dbReference type="EMBL" id="AHNQ02000054">
    <property type="protein sequence ID" value="EKO23020.1"/>
    <property type="molecule type" value="Genomic_DNA"/>
</dbReference>
<dbReference type="InterPro" id="IPR011990">
    <property type="entry name" value="TPR-like_helical_dom_sf"/>
</dbReference>
<dbReference type="SUPFAM" id="SSF48452">
    <property type="entry name" value="TPR-like"/>
    <property type="match status" value="2"/>
</dbReference>
<dbReference type="PROSITE" id="PS50005">
    <property type="entry name" value="TPR"/>
    <property type="match status" value="1"/>
</dbReference>
<keyword evidence="1" id="KW-0802">TPR repeat</keyword>
<dbReference type="AlphaFoldDB" id="A0A0F6H491"/>
<evidence type="ECO:0000256" key="1">
    <source>
        <dbReference type="PROSITE-ProRule" id="PRU00339"/>
    </source>
</evidence>
<organism evidence="2 3">
    <name type="scientific">Leptospira interrogans str. UI 12621</name>
    <dbReference type="NCBI Taxonomy" id="1049937"/>
    <lineage>
        <taxon>Bacteria</taxon>
        <taxon>Pseudomonadati</taxon>
        <taxon>Spirochaetota</taxon>
        <taxon>Spirochaetia</taxon>
        <taxon>Leptospirales</taxon>
        <taxon>Leptospiraceae</taxon>
        <taxon>Leptospira</taxon>
    </lineage>
</organism>
<dbReference type="PANTHER" id="PTHR12558">
    <property type="entry name" value="CELL DIVISION CYCLE 16,23,27"/>
    <property type="match status" value="1"/>
</dbReference>
<dbReference type="SMART" id="SM00028">
    <property type="entry name" value="TPR"/>
    <property type="match status" value="3"/>
</dbReference>
<reference evidence="2 3" key="1">
    <citation type="submission" date="2012-09" db="EMBL/GenBank/DDBJ databases">
        <authorList>
            <person name="Harkins D.M."/>
            <person name="Durkin A.S."/>
            <person name="Brinkac L.M."/>
            <person name="Selengut J.D."/>
            <person name="Sanka R."/>
            <person name="DePew J."/>
            <person name="Purushe J."/>
            <person name="Chanthongthip A."/>
            <person name="Lattana O."/>
            <person name="Phetsouvanh R."/>
            <person name="Newton P.N."/>
            <person name="Vinetz J.M."/>
            <person name="Sutton G.G."/>
            <person name="Nelson W.C."/>
            <person name="Fouts D.E."/>
        </authorList>
    </citation>
    <scope>NUCLEOTIDE SEQUENCE [LARGE SCALE GENOMIC DNA]</scope>
    <source>
        <strain evidence="2 3">UI 12621</strain>
    </source>
</reference>
<dbReference type="Proteomes" id="UP000006324">
    <property type="component" value="Unassembled WGS sequence"/>
</dbReference>
<name>A0A0F6H491_LEPIR</name>
<dbReference type="PANTHER" id="PTHR12558:SF13">
    <property type="entry name" value="CELL DIVISION CYCLE PROTEIN 27 HOMOLOG"/>
    <property type="match status" value="1"/>
</dbReference>
<feature type="repeat" description="TPR" evidence="1">
    <location>
        <begin position="166"/>
        <end position="199"/>
    </location>
</feature>
<gene>
    <name evidence="2" type="ORF">LEP1GSC104_4169</name>
</gene>
<dbReference type="InterPro" id="IPR019734">
    <property type="entry name" value="TPR_rpt"/>
</dbReference>
<protein>
    <submittedName>
        <fullName evidence="2">Tetratricopeptide repeat protein</fullName>
    </submittedName>
</protein>
<evidence type="ECO:0000313" key="2">
    <source>
        <dbReference type="EMBL" id="EKO23020.1"/>
    </source>
</evidence>
<comment type="caution">
    <text evidence="2">The sequence shown here is derived from an EMBL/GenBank/DDBJ whole genome shotgun (WGS) entry which is preliminary data.</text>
</comment>
<sequence>MSICKFRFLQYTLVLNLFQNLKTTWQKFLQIQPPQFPFMVLNNFFAWKFSYEFPHIFNFRINFLSMILDHEGQSYNRTSRFSSSLLKSKNRLIENKTSGIKGGIFYSFRNQFLFLLLSLLVLTHPPLLLAQTNEDYSIALKEFETKNYEKSLEIIRVLHEQGKRSYETHYLAGHCHFALGRIKSAGSHWSEALSMKPGDPAVSLDYSRFLLNNGREDDGLLVIARAYELNPRNKDIRLLFGTALLYNGKARDALNITEKLKAEDSNDYRPLVLEGQIYYYLGNIEKAEVSLKWANSLVPNNANVLNNLALVYEKASNQENKKGKYGNAKNFLNSAKEQIESALKLEPENSHFKNNLRRIEAKLNAFSNS</sequence>
<proteinExistence type="predicted"/>